<gene>
    <name evidence="2" type="ORF">QQX98_010670</name>
</gene>
<organism evidence="2 3">
    <name type="scientific">Neonectria punicea</name>
    <dbReference type="NCBI Taxonomy" id="979145"/>
    <lineage>
        <taxon>Eukaryota</taxon>
        <taxon>Fungi</taxon>
        <taxon>Dikarya</taxon>
        <taxon>Ascomycota</taxon>
        <taxon>Pezizomycotina</taxon>
        <taxon>Sordariomycetes</taxon>
        <taxon>Hypocreomycetidae</taxon>
        <taxon>Hypocreales</taxon>
        <taxon>Nectriaceae</taxon>
        <taxon>Neonectria</taxon>
    </lineage>
</organism>
<reference evidence="2 3" key="1">
    <citation type="journal article" date="2025" name="Microbiol. Resour. Announc.">
        <title>Draft genome sequences for Neonectria magnoliae and Neonectria punicea, canker pathogens of Liriodendron tulipifera and Acer saccharum in West Virginia.</title>
        <authorList>
            <person name="Petronek H.M."/>
            <person name="Kasson M.T."/>
            <person name="Metheny A.M."/>
            <person name="Stauder C.M."/>
            <person name="Lovett B."/>
            <person name="Lynch S.C."/>
            <person name="Garnas J.R."/>
            <person name="Kasson L.R."/>
            <person name="Stajich J.E."/>
        </authorList>
    </citation>
    <scope>NUCLEOTIDE SEQUENCE [LARGE SCALE GENOMIC DNA]</scope>
    <source>
        <strain evidence="2 3">NRRL 64653</strain>
    </source>
</reference>
<evidence type="ECO:0000313" key="3">
    <source>
        <dbReference type="Proteomes" id="UP001498476"/>
    </source>
</evidence>
<keyword evidence="1" id="KW-0472">Membrane</keyword>
<evidence type="ECO:0000313" key="2">
    <source>
        <dbReference type="EMBL" id="KAK7403577.1"/>
    </source>
</evidence>
<dbReference type="Proteomes" id="UP001498476">
    <property type="component" value="Unassembled WGS sequence"/>
</dbReference>
<evidence type="ECO:0000256" key="1">
    <source>
        <dbReference type="SAM" id="Phobius"/>
    </source>
</evidence>
<keyword evidence="3" id="KW-1185">Reference proteome</keyword>
<proteinExistence type="predicted"/>
<dbReference type="EMBL" id="JAZAVJ010000240">
    <property type="protein sequence ID" value="KAK7403577.1"/>
    <property type="molecule type" value="Genomic_DNA"/>
</dbReference>
<accession>A0ABR1GP79</accession>
<sequence length="184" mass="20402">MGYILASAGLSKLVLTTDTPNTNPEQLSEHYHARADPEIANGIRFFYCHGLAIALLSMGVISWCHQHRVPATLRWSKTTRLANRLAVCAIMFFLPMAKSLNSLQLISVTLGLSVWVLLVELFGKSCRNDPFIGEKKGCTVRYSCKCSKKDLEKVGALPEKPELRRAEVQELGVNEKTAAINVQD</sequence>
<feature type="transmembrane region" description="Helical" evidence="1">
    <location>
        <begin position="81"/>
        <end position="97"/>
    </location>
</feature>
<keyword evidence="1" id="KW-0812">Transmembrane</keyword>
<name>A0ABR1GP79_9HYPO</name>
<comment type="caution">
    <text evidence="2">The sequence shown here is derived from an EMBL/GenBank/DDBJ whole genome shotgun (WGS) entry which is preliminary data.</text>
</comment>
<keyword evidence="1" id="KW-1133">Transmembrane helix</keyword>
<protein>
    <submittedName>
        <fullName evidence="2">Uncharacterized protein</fullName>
    </submittedName>
</protein>
<feature type="transmembrane region" description="Helical" evidence="1">
    <location>
        <begin position="40"/>
        <end position="61"/>
    </location>
</feature>